<dbReference type="EMBL" id="CM029048">
    <property type="protein sequence ID" value="KAG2580273.1"/>
    <property type="molecule type" value="Genomic_DNA"/>
</dbReference>
<dbReference type="AlphaFoldDB" id="A0A8T0R5N4"/>
<reference evidence="1" key="1">
    <citation type="submission" date="2020-05" db="EMBL/GenBank/DDBJ databases">
        <title>WGS assembly of Panicum virgatum.</title>
        <authorList>
            <person name="Lovell J.T."/>
            <person name="Jenkins J."/>
            <person name="Shu S."/>
            <person name="Juenger T.E."/>
            <person name="Schmutz J."/>
        </authorList>
    </citation>
    <scope>NUCLEOTIDE SEQUENCE</scope>
    <source>
        <strain evidence="1">AP13</strain>
    </source>
</reference>
<keyword evidence="2" id="KW-1185">Reference proteome</keyword>
<accession>A0A8T0R5N4</accession>
<evidence type="ECO:0000313" key="1">
    <source>
        <dbReference type="EMBL" id="KAG2580273.1"/>
    </source>
</evidence>
<proteinExistence type="predicted"/>
<gene>
    <name evidence="1" type="ORF">PVAP13_6NG330700</name>
</gene>
<comment type="caution">
    <text evidence="1">The sequence shown here is derived from an EMBL/GenBank/DDBJ whole genome shotgun (WGS) entry which is preliminary data.</text>
</comment>
<dbReference type="SUPFAM" id="SSF54001">
    <property type="entry name" value="Cysteine proteinases"/>
    <property type="match status" value="1"/>
</dbReference>
<dbReference type="InterPro" id="IPR038765">
    <property type="entry name" value="Papain-like_cys_pep_sf"/>
</dbReference>
<dbReference type="PANTHER" id="PTHR34835:SF34">
    <property type="entry name" value="OS08G0555500 PROTEIN"/>
    <property type="match status" value="1"/>
</dbReference>
<dbReference type="OrthoDB" id="694371at2759"/>
<protein>
    <submittedName>
        <fullName evidence="1">Uncharacterized protein</fullName>
    </submittedName>
</protein>
<sequence>MLVIDSAKRIKFNKVDIEHVFGIPCRGSSISDSGMPRKEIIGKVMGLYLGDGAKENRSIKAVQEVLERNYRGEMSENEQNAFKVAFVIFVMSTVLSPGSKYDYVSVDYWNALVDTCCIKDFDWSEYVLHKLFQAVAKLKTELKSSNKVTNITGCYIFLQVLYLDSLDLGVLNMPHSTFPRIRHFSSEKMKSMVLADSLGRPDDTNDSEFGKTQFRDGYALCYSWACDSFSADLGRLGTTLYGLWEVACSFSRAIGVHTKAAGPLFFAVAEFQSLGNWEQFNQALTIAAVLTSIFEPYTKGYFYNAGRSLELSWLGSDVDRMLKESILFVCSNWQNTCNSDVIETSSNNEADYIVETGTCRCHKRSRPATFHSNILMASNDSEKSQHLSTLFDIQHFSTSSSACDPRTGYDTFKRSMIVRIMSRFYISLSCLDRRACLRTRHTMNHLDSTNNSGIGHNWPVIYHCIPKHIEVTIGTFKSQLDGSPEIVMDMFDAIISRYNELCDSQHKVGSSARTRHLFESSFLGSILAGMFDVTSPLIRDQIVGTHITYKISSCSMMLFPCIIGHRWVSYAWCLQTNTIFIFDPICNETTVADMMPEHMYVTGELKKAIKIVMKELVTEWNYEWDSVAIDIIYYNISRISWTNKTGHIVAQFCLKFDGSVASLSSITDLSSAKYRLAN</sequence>
<evidence type="ECO:0000313" key="2">
    <source>
        <dbReference type="Proteomes" id="UP000823388"/>
    </source>
</evidence>
<dbReference type="PANTHER" id="PTHR34835">
    <property type="entry name" value="OS07G0283600 PROTEIN-RELATED"/>
    <property type="match status" value="1"/>
</dbReference>
<dbReference type="Proteomes" id="UP000823388">
    <property type="component" value="Chromosome 6N"/>
</dbReference>
<organism evidence="1 2">
    <name type="scientific">Panicum virgatum</name>
    <name type="common">Blackwell switchgrass</name>
    <dbReference type="NCBI Taxonomy" id="38727"/>
    <lineage>
        <taxon>Eukaryota</taxon>
        <taxon>Viridiplantae</taxon>
        <taxon>Streptophyta</taxon>
        <taxon>Embryophyta</taxon>
        <taxon>Tracheophyta</taxon>
        <taxon>Spermatophyta</taxon>
        <taxon>Magnoliopsida</taxon>
        <taxon>Liliopsida</taxon>
        <taxon>Poales</taxon>
        <taxon>Poaceae</taxon>
        <taxon>PACMAD clade</taxon>
        <taxon>Panicoideae</taxon>
        <taxon>Panicodae</taxon>
        <taxon>Paniceae</taxon>
        <taxon>Panicinae</taxon>
        <taxon>Panicum</taxon>
        <taxon>Panicum sect. Hiantes</taxon>
    </lineage>
</organism>
<name>A0A8T0R5N4_PANVG</name>